<dbReference type="InterPro" id="IPR017312">
    <property type="entry name" value="Subtilisin_Alteromonadales"/>
</dbReference>
<sequence length="1320" mass="136139">MKTHNNYLKSIVAVSVAAAISGHVSAIDFTDVKPYSPEIVKTTQNDKVIKGSQLKQSFPNYYIVKLEQSPLSAVASADVASKAKLGNKLDMTSSAVKSQASLLQAERSAFASTLKSALPNAKVDRHYDTVMNAVVVASDKDIYDTLRAMKGVTAVYKEEMYYESMDASLNIVKAQQVWESLGGSMNAGKGVKVAIIDGGIRPENPMFSGENFTKPDGLPDTDYCSEFDQAFCNDKLVLARYSTPTFVTHPDEYMSPLGFGGHGTHVAGTAAGNPVTIKFNGQTDIVPKDADGNPVEDGFSEVTISGVAPGAYIMAYKALFQTPAQRGSGSNVMLLEALDWAVKDGADVINNSWGGGAGADPATSPYQVAFKAAEDAGVVVVTAAGNDGPGAQTIGCPSCIESGLSVASTTHGRFFANTIQINGGDDILAVASSGSGFVGLEGNITGPIMSAAMADPENALGCVAFPAETFKDAVALISRGACAFSDKINNAMNAGAAGVVVYNSSAGVPITMSAPDTTLPAVMISKASGESIEAMLDGEAAVSVVIESNTKRVVDTEFADLMSDFSSRGPNGDSGSLKPDIAAPGSSILSATSPDENAEGSKYGLKSGTSMASPHVAGAAAIMKQLHPDWTAVEIKTALTSSSVFDGLKKEDGSAPATPFDIGAGRLDLTRATAAALSFDKPSWAQDPCIASCDVTRTLRNMADSAATWTATVEFDDPAIQAELSNDTFTLGAMGSDTDSAEFMLAVDTSSSTYGTWQFGRINFASNDSSVPTATMPIALYVSETPDAASIATAGSGTLSPAKALDVAAFFSNKTFEDQISVEISAPQGTKIVADSEMSAVSNGTEFLLDASENRVAWTGNLNVGRFATQSFAGFNTSIKDLGVGPYACPGECDEFSATFNLAGFGGYVYNGTVYNLITVSDNGIVIAGGGDTTGSFANQQLPSSVAPNNVLASMWSDFDLAGGASGAGTLHIGLVSGYVVFEWNDVELWNDAAAGRFTFQTWVLLGGTEQDVFFDYLRVDSVPANVTVGAEDATGSAGTSRFYNGTGTAPVAGTAVQLNNIIGGSLQLGYQLETDGMLDLGVADTITVAEDAISDVVDVLANDADNASKVINITVMSGGESMHAVNKINVAADGMISGVSIVSEPMNGAVAVDDAGMLVYTPDANFNGTDSFTYSAEDESGTKLAPTVVNVVVTPVNDAPTLTAGASQSVEEGKSVTLSVTGADIDGDTLTYTWTQTAGPSVSASSTSNSVTFTAPEVSSDSTITFSVVASDGMVSTPAVSVSATVTNKKSSSGGALGWLSLLLVPLAGLRLRRKLRKA</sequence>
<dbReference type="Gene3D" id="3.40.50.200">
    <property type="entry name" value="Peptidase S8/S53 domain"/>
    <property type="match status" value="1"/>
</dbReference>
<dbReference type="PROSITE" id="PS50835">
    <property type="entry name" value="IG_LIKE"/>
    <property type="match status" value="1"/>
</dbReference>
<proteinExistence type="inferred from homology"/>
<gene>
    <name evidence="9" type="ORF">ORJ04_14100</name>
</gene>
<dbReference type="Gene3D" id="3.50.30.30">
    <property type="match status" value="1"/>
</dbReference>
<keyword evidence="3 5" id="KW-0378">Hydrolase</keyword>
<dbReference type="SUPFAM" id="SSF52025">
    <property type="entry name" value="PA domain"/>
    <property type="match status" value="1"/>
</dbReference>
<dbReference type="SUPFAM" id="SSF52743">
    <property type="entry name" value="Subtilisin-like"/>
    <property type="match status" value="1"/>
</dbReference>
<comment type="similarity">
    <text evidence="1 5">Belongs to the peptidase S8 family.</text>
</comment>
<dbReference type="PROSITE" id="PS00137">
    <property type="entry name" value="SUBTILASE_HIS"/>
    <property type="match status" value="1"/>
</dbReference>
<evidence type="ECO:0000256" key="3">
    <source>
        <dbReference type="ARBA" id="ARBA00022801"/>
    </source>
</evidence>
<evidence type="ECO:0000256" key="7">
    <source>
        <dbReference type="SAM" id="SignalP"/>
    </source>
</evidence>
<dbReference type="InterPro" id="IPR046450">
    <property type="entry name" value="PA_dom_sf"/>
</dbReference>
<organism evidence="9 10">
    <name type="scientific">Rheinheimera baltica</name>
    <dbReference type="NCBI Taxonomy" id="67576"/>
    <lineage>
        <taxon>Bacteria</taxon>
        <taxon>Pseudomonadati</taxon>
        <taxon>Pseudomonadota</taxon>
        <taxon>Gammaproteobacteria</taxon>
        <taxon>Chromatiales</taxon>
        <taxon>Chromatiaceae</taxon>
        <taxon>Rheinheimera</taxon>
    </lineage>
</organism>
<evidence type="ECO:0000256" key="4">
    <source>
        <dbReference type="ARBA" id="ARBA00022825"/>
    </source>
</evidence>
<dbReference type="PROSITE" id="PS00138">
    <property type="entry name" value="SUBTILASE_SER"/>
    <property type="match status" value="1"/>
</dbReference>
<evidence type="ECO:0000256" key="6">
    <source>
        <dbReference type="SAM" id="MobiDB-lite"/>
    </source>
</evidence>
<dbReference type="InterPro" id="IPR036852">
    <property type="entry name" value="Peptidase_S8/S53_dom_sf"/>
</dbReference>
<feature type="region of interest" description="Disordered" evidence="6">
    <location>
        <begin position="565"/>
        <end position="606"/>
    </location>
</feature>
<dbReference type="InterPro" id="IPR022398">
    <property type="entry name" value="Peptidase_S8_His-AS"/>
</dbReference>
<feature type="active site" description="Charge relay system" evidence="5">
    <location>
        <position position="262"/>
    </location>
</feature>
<dbReference type="Pfam" id="PF02225">
    <property type="entry name" value="PA"/>
    <property type="match status" value="1"/>
</dbReference>
<dbReference type="Proteomes" id="UP001231109">
    <property type="component" value="Unassembled WGS sequence"/>
</dbReference>
<feature type="active site" description="Charge relay system" evidence="5">
    <location>
        <position position="610"/>
    </location>
</feature>
<evidence type="ECO:0000256" key="5">
    <source>
        <dbReference type="PROSITE-ProRule" id="PRU01240"/>
    </source>
</evidence>
<feature type="signal peptide" evidence="7">
    <location>
        <begin position="1"/>
        <end position="26"/>
    </location>
</feature>
<feature type="active site" description="Charge relay system" evidence="5">
    <location>
        <position position="197"/>
    </location>
</feature>
<dbReference type="Gene3D" id="2.60.40.3010">
    <property type="match status" value="1"/>
</dbReference>
<dbReference type="InterPro" id="IPR007110">
    <property type="entry name" value="Ig-like_dom"/>
</dbReference>
<dbReference type="EMBL" id="JAPJDZ010000037">
    <property type="protein sequence ID" value="MDP5137083.1"/>
    <property type="molecule type" value="Genomic_DNA"/>
</dbReference>
<evidence type="ECO:0000256" key="2">
    <source>
        <dbReference type="ARBA" id="ARBA00022670"/>
    </source>
</evidence>
<dbReference type="InterPro" id="IPR015500">
    <property type="entry name" value="Peptidase_S8_subtilisin-rel"/>
</dbReference>
<accession>A0ABT9I140</accession>
<dbReference type="PRINTS" id="PR00723">
    <property type="entry name" value="SUBTILISIN"/>
</dbReference>
<dbReference type="InterPro" id="IPR023828">
    <property type="entry name" value="Peptidase_S8_Ser-AS"/>
</dbReference>
<evidence type="ECO:0000259" key="8">
    <source>
        <dbReference type="PROSITE" id="PS50835"/>
    </source>
</evidence>
<keyword evidence="7" id="KW-0732">Signal</keyword>
<feature type="domain" description="Ig-like" evidence="8">
    <location>
        <begin position="1187"/>
        <end position="1288"/>
    </location>
</feature>
<dbReference type="Pfam" id="PF00082">
    <property type="entry name" value="Peptidase_S8"/>
    <property type="match status" value="1"/>
</dbReference>
<dbReference type="RefSeq" id="WP_305976514.1">
    <property type="nucleotide sequence ID" value="NZ_JAPJDZ010000037.1"/>
</dbReference>
<reference evidence="9 10" key="1">
    <citation type="submission" date="2022-11" db="EMBL/GenBank/DDBJ databases">
        <title>Viruses from the air-sea interface of a natural surface slick.</title>
        <authorList>
            <person name="Rahlff J."/>
            <person name="Holmfeldt K."/>
        </authorList>
    </citation>
    <scope>NUCLEOTIDE SEQUENCE [LARGE SCALE GENOMIC DNA]</scope>
    <source>
        <strain evidence="9 10">SMS4</strain>
    </source>
</reference>
<evidence type="ECO:0000313" key="10">
    <source>
        <dbReference type="Proteomes" id="UP001231109"/>
    </source>
</evidence>
<protein>
    <submittedName>
        <fullName evidence="9">S8 family serine peptidase</fullName>
    </submittedName>
</protein>
<dbReference type="InterPro" id="IPR010259">
    <property type="entry name" value="S8pro/Inhibitor_I9"/>
</dbReference>
<evidence type="ECO:0000256" key="1">
    <source>
        <dbReference type="ARBA" id="ARBA00011073"/>
    </source>
</evidence>
<dbReference type="CDD" id="cd04818">
    <property type="entry name" value="PA_subtilisin_1"/>
    <property type="match status" value="1"/>
</dbReference>
<dbReference type="PROSITE" id="PS51892">
    <property type="entry name" value="SUBTILASE"/>
    <property type="match status" value="1"/>
</dbReference>
<dbReference type="Pfam" id="PF05922">
    <property type="entry name" value="Inhibitor_I9"/>
    <property type="match status" value="1"/>
</dbReference>
<dbReference type="InterPro" id="IPR003137">
    <property type="entry name" value="PA_domain"/>
</dbReference>
<dbReference type="PIRSF" id="PIRSF037898">
    <property type="entry name" value="Subtilisin_rel_Sputw3181_3341"/>
    <property type="match status" value="1"/>
</dbReference>
<evidence type="ECO:0000313" key="9">
    <source>
        <dbReference type="EMBL" id="MDP5137083.1"/>
    </source>
</evidence>
<dbReference type="Pfam" id="PF17963">
    <property type="entry name" value="Big_9"/>
    <property type="match status" value="1"/>
</dbReference>
<dbReference type="Pfam" id="PF22352">
    <property type="entry name" value="K319L-like_PKD"/>
    <property type="match status" value="1"/>
</dbReference>
<dbReference type="Gene3D" id="2.60.40.3440">
    <property type="match status" value="1"/>
</dbReference>
<comment type="caution">
    <text evidence="9">The sequence shown here is derived from an EMBL/GenBank/DDBJ whole genome shotgun (WGS) entry which is preliminary data.</text>
</comment>
<dbReference type="InterPro" id="IPR000209">
    <property type="entry name" value="Peptidase_S8/S53_dom"/>
</dbReference>
<keyword evidence="4 5" id="KW-0720">Serine protease</keyword>
<keyword evidence="10" id="KW-1185">Reference proteome</keyword>
<feature type="chain" id="PRO_5046391529" evidence="7">
    <location>
        <begin position="27"/>
        <end position="1320"/>
    </location>
</feature>
<keyword evidence="2 5" id="KW-0645">Protease</keyword>
<name>A0ABT9I140_9GAMM</name>
<dbReference type="InterPro" id="IPR045051">
    <property type="entry name" value="SBT"/>
</dbReference>
<dbReference type="PANTHER" id="PTHR10795">
    <property type="entry name" value="PROPROTEIN CONVERTASE SUBTILISIN/KEXIN"/>
    <property type="match status" value="1"/>
</dbReference>